<evidence type="ECO:0000256" key="2">
    <source>
        <dbReference type="SAM" id="MobiDB-lite"/>
    </source>
</evidence>
<reference evidence="3 4" key="1">
    <citation type="submission" date="2019-10" db="EMBL/GenBank/DDBJ databases">
        <title>Actinomadura rubteroloni sp. nov. and Actinomadura macrotermitis sp. nov., isolated from the gut of fungus growing-termite Macrotermes natalensis.</title>
        <authorList>
            <person name="Benndorf R."/>
            <person name="Martin K."/>
            <person name="Kuefner M."/>
            <person name="De Beer W."/>
            <person name="Kaster A.-K."/>
            <person name="Vollmers J."/>
            <person name="Poulsen M."/>
            <person name="Beemelmanns C."/>
        </authorList>
    </citation>
    <scope>NUCLEOTIDE SEQUENCE [LARGE SCALE GENOMIC DNA]</scope>
    <source>
        <strain evidence="3 4">RB68</strain>
    </source>
</reference>
<gene>
    <name evidence="3" type="ORF">ACRB68_62030</name>
</gene>
<evidence type="ECO:0000313" key="3">
    <source>
        <dbReference type="EMBL" id="MQY08097.1"/>
    </source>
</evidence>
<protein>
    <submittedName>
        <fullName evidence="3">Uncharacterized protein</fullName>
    </submittedName>
</protein>
<feature type="coiled-coil region" evidence="1">
    <location>
        <begin position="70"/>
        <end position="97"/>
    </location>
</feature>
<keyword evidence="4" id="KW-1185">Reference proteome</keyword>
<dbReference type="EMBL" id="WEGH01000004">
    <property type="protein sequence ID" value="MQY08097.1"/>
    <property type="molecule type" value="Genomic_DNA"/>
</dbReference>
<dbReference type="RefSeq" id="WP_153538732.1">
    <property type="nucleotide sequence ID" value="NZ_WEGH01000004.1"/>
</dbReference>
<comment type="caution">
    <text evidence="3">The sequence shown here is derived from an EMBL/GenBank/DDBJ whole genome shotgun (WGS) entry which is preliminary data.</text>
</comment>
<organism evidence="3 4">
    <name type="scientific">Actinomadura macrotermitis</name>
    <dbReference type="NCBI Taxonomy" id="2585200"/>
    <lineage>
        <taxon>Bacteria</taxon>
        <taxon>Bacillati</taxon>
        <taxon>Actinomycetota</taxon>
        <taxon>Actinomycetes</taxon>
        <taxon>Streptosporangiales</taxon>
        <taxon>Thermomonosporaceae</taxon>
        <taxon>Actinomadura</taxon>
    </lineage>
</organism>
<dbReference type="AlphaFoldDB" id="A0A7K0C3Q0"/>
<sequence length="145" mass="15365">MRGAGERRGGLPRPAPAPHPPGRAAGGGGGRHDADPGRRFSVPEPAERAALSRRVQPAARVAGSPEQDAYDLAKKTADAANGEVSEAEQEFGALRKELWGFLLDLVGCKQAEKCFKNADILACIETLATVIPWGKVLKVLKKMGK</sequence>
<feature type="region of interest" description="Disordered" evidence="2">
    <location>
        <begin position="1"/>
        <end position="68"/>
    </location>
</feature>
<proteinExistence type="predicted"/>
<name>A0A7K0C3Q0_9ACTN</name>
<keyword evidence="1" id="KW-0175">Coiled coil</keyword>
<accession>A0A7K0C3Q0</accession>
<evidence type="ECO:0000256" key="1">
    <source>
        <dbReference type="SAM" id="Coils"/>
    </source>
</evidence>
<dbReference type="OrthoDB" id="582519at2"/>
<evidence type="ECO:0000313" key="4">
    <source>
        <dbReference type="Proteomes" id="UP000487268"/>
    </source>
</evidence>
<dbReference type="Proteomes" id="UP000487268">
    <property type="component" value="Unassembled WGS sequence"/>
</dbReference>